<dbReference type="RefSeq" id="WP_133620041.1">
    <property type="nucleotide sequence ID" value="NZ_SNZE01000010.1"/>
</dbReference>
<dbReference type="EMBL" id="SNZE01000010">
    <property type="protein sequence ID" value="TDR31357.1"/>
    <property type="molecule type" value="Genomic_DNA"/>
</dbReference>
<name>A0A4R6Y7P0_9BURK</name>
<comment type="similarity">
    <text evidence="1 2">Belongs to the BolA/IbaG family.</text>
</comment>
<protein>
    <submittedName>
        <fullName evidence="3">BolA protein family transcriptional regulator</fullName>
    </submittedName>
</protein>
<dbReference type="Pfam" id="PF01722">
    <property type="entry name" value="BolA"/>
    <property type="match status" value="1"/>
</dbReference>
<dbReference type="PANTHER" id="PTHR46229">
    <property type="entry name" value="BOLA TRANSCRIPTION REGULATOR"/>
    <property type="match status" value="1"/>
</dbReference>
<dbReference type="Gene3D" id="3.30.300.90">
    <property type="entry name" value="BolA-like"/>
    <property type="match status" value="1"/>
</dbReference>
<evidence type="ECO:0000256" key="2">
    <source>
        <dbReference type="RuleBase" id="RU003860"/>
    </source>
</evidence>
<evidence type="ECO:0000256" key="1">
    <source>
        <dbReference type="ARBA" id="ARBA00005578"/>
    </source>
</evidence>
<evidence type="ECO:0000313" key="3">
    <source>
        <dbReference type="EMBL" id="TDR31357.1"/>
    </source>
</evidence>
<dbReference type="InterPro" id="IPR036065">
    <property type="entry name" value="BolA-like_sf"/>
</dbReference>
<reference evidence="3 4" key="1">
    <citation type="submission" date="2019-03" db="EMBL/GenBank/DDBJ databases">
        <title>Genomic Encyclopedia of Type Strains, Phase IV (KMG-IV): sequencing the most valuable type-strain genomes for metagenomic binning, comparative biology and taxonomic classification.</title>
        <authorList>
            <person name="Goeker M."/>
        </authorList>
    </citation>
    <scope>NUCLEOTIDE SEQUENCE [LARGE SCALE GENOMIC DNA]</scope>
    <source>
        <strain evidence="3 4">DSM 102852</strain>
    </source>
</reference>
<comment type="caution">
    <text evidence="3">The sequence shown here is derived from an EMBL/GenBank/DDBJ whole genome shotgun (WGS) entry which is preliminary data.</text>
</comment>
<organism evidence="3 4">
    <name type="scientific">Hydromonas duriensis</name>
    <dbReference type="NCBI Taxonomy" id="1527608"/>
    <lineage>
        <taxon>Bacteria</taxon>
        <taxon>Pseudomonadati</taxon>
        <taxon>Pseudomonadota</taxon>
        <taxon>Betaproteobacteria</taxon>
        <taxon>Burkholderiales</taxon>
        <taxon>Burkholderiaceae</taxon>
        <taxon>Hydromonas</taxon>
    </lineage>
</organism>
<keyword evidence="4" id="KW-1185">Reference proteome</keyword>
<dbReference type="Proteomes" id="UP000294480">
    <property type="component" value="Unassembled WGS sequence"/>
</dbReference>
<dbReference type="SUPFAM" id="SSF82657">
    <property type="entry name" value="BolA-like"/>
    <property type="match status" value="1"/>
</dbReference>
<dbReference type="PIRSF" id="PIRSF003113">
    <property type="entry name" value="BolA"/>
    <property type="match status" value="1"/>
</dbReference>
<evidence type="ECO:0000313" key="4">
    <source>
        <dbReference type="Proteomes" id="UP000294480"/>
    </source>
</evidence>
<accession>A0A4R6Y7P0</accession>
<proteinExistence type="inferred from homology"/>
<dbReference type="InterPro" id="IPR050961">
    <property type="entry name" value="BolA/IbaG_stress_morph_reg"/>
</dbReference>
<dbReference type="AlphaFoldDB" id="A0A4R6Y7P0"/>
<dbReference type="InterPro" id="IPR002634">
    <property type="entry name" value="BolA"/>
</dbReference>
<sequence>MNHPTPEQIKGFILAGLSCEHIEIDGDGRHFYATIVSSSFEGQRTLARQRAVYAVLGERMDEQIHALSMKTYTPAEWQNKQNP</sequence>
<dbReference type="OrthoDB" id="9801469at2"/>
<gene>
    <name evidence="3" type="ORF">DFR44_1105</name>
</gene>
<dbReference type="PANTHER" id="PTHR46229:SF2">
    <property type="entry name" value="BOLA-LIKE PROTEIN 1"/>
    <property type="match status" value="1"/>
</dbReference>